<organism evidence="1 2">
    <name type="scientific">Ascobolus immersus RN42</name>
    <dbReference type="NCBI Taxonomy" id="1160509"/>
    <lineage>
        <taxon>Eukaryota</taxon>
        <taxon>Fungi</taxon>
        <taxon>Dikarya</taxon>
        <taxon>Ascomycota</taxon>
        <taxon>Pezizomycotina</taxon>
        <taxon>Pezizomycetes</taxon>
        <taxon>Pezizales</taxon>
        <taxon>Ascobolaceae</taxon>
        <taxon>Ascobolus</taxon>
    </lineage>
</organism>
<proteinExistence type="predicted"/>
<dbReference type="EMBL" id="ML119748">
    <property type="protein sequence ID" value="RPA76225.1"/>
    <property type="molecule type" value="Genomic_DNA"/>
</dbReference>
<evidence type="ECO:0000313" key="1">
    <source>
        <dbReference type="EMBL" id="RPA76225.1"/>
    </source>
</evidence>
<protein>
    <submittedName>
        <fullName evidence="1">Uncharacterized protein</fullName>
    </submittedName>
</protein>
<sequence length="90" mass="10172">MLTKIFVLRCPLLTGCVLAFGNTTWLVNSSALVPLERPRQFVYPESLSKHHLRTSRPREPVRFALPSKGGPDGQIVDIVDDSSRLIDRWV</sequence>
<dbReference type="Proteomes" id="UP000275078">
    <property type="component" value="Unassembled WGS sequence"/>
</dbReference>
<reference evidence="1 2" key="1">
    <citation type="journal article" date="2018" name="Nat. Ecol. Evol.">
        <title>Pezizomycetes genomes reveal the molecular basis of ectomycorrhizal truffle lifestyle.</title>
        <authorList>
            <person name="Murat C."/>
            <person name="Payen T."/>
            <person name="Noel B."/>
            <person name="Kuo A."/>
            <person name="Morin E."/>
            <person name="Chen J."/>
            <person name="Kohler A."/>
            <person name="Krizsan K."/>
            <person name="Balestrini R."/>
            <person name="Da Silva C."/>
            <person name="Montanini B."/>
            <person name="Hainaut M."/>
            <person name="Levati E."/>
            <person name="Barry K.W."/>
            <person name="Belfiori B."/>
            <person name="Cichocki N."/>
            <person name="Clum A."/>
            <person name="Dockter R.B."/>
            <person name="Fauchery L."/>
            <person name="Guy J."/>
            <person name="Iotti M."/>
            <person name="Le Tacon F."/>
            <person name="Lindquist E.A."/>
            <person name="Lipzen A."/>
            <person name="Malagnac F."/>
            <person name="Mello A."/>
            <person name="Molinier V."/>
            <person name="Miyauchi S."/>
            <person name="Poulain J."/>
            <person name="Riccioni C."/>
            <person name="Rubini A."/>
            <person name="Sitrit Y."/>
            <person name="Splivallo R."/>
            <person name="Traeger S."/>
            <person name="Wang M."/>
            <person name="Zifcakova L."/>
            <person name="Wipf D."/>
            <person name="Zambonelli A."/>
            <person name="Paolocci F."/>
            <person name="Nowrousian M."/>
            <person name="Ottonello S."/>
            <person name="Baldrian P."/>
            <person name="Spatafora J.W."/>
            <person name="Henrissat B."/>
            <person name="Nagy L.G."/>
            <person name="Aury J.M."/>
            <person name="Wincker P."/>
            <person name="Grigoriev I.V."/>
            <person name="Bonfante P."/>
            <person name="Martin F.M."/>
        </authorList>
    </citation>
    <scope>NUCLEOTIDE SEQUENCE [LARGE SCALE GENOMIC DNA]</scope>
    <source>
        <strain evidence="1 2">RN42</strain>
    </source>
</reference>
<accession>A0A3N4HQW3</accession>
<dbReference type="AlphaFoldDB" id="A0A3N4HQW3"/>
<gene>
    <name evidence="1" type="ORF">BJ508DRAFT_417669</name>
</gene>
<name>A0A3N4HQW3_ASCIM</name>
<keyword evidence="2" id="KW-1185">Reference proteome</keyword>
<evidence type="ECO:0000313" key="2">
    <source>
        <dbReference type="Proteomes" id="UP000275078"/>
    </source>
</evidence>